<feature type="region of interest" description="Disordered" evidence="8">
    <location>
        <begin position="33"/>
        <end position="52"/>
    </location>
</feature>
<feature type="domain" description="UDP N-acetylglucosamine O-acyltransferase C-terminal" evidence="9">
    <location>
        <begin position="222"/>
        <end position="308"/>
    </location>
</feature>
<accession>G2I2M0</accession>
<dbReference type="SUPFAM" id="SSF51161">
    <property type="entry name" value="Trimeric LpxA-like enzymes"/>
    <property type="match status" value="1"/>
</dbReference>
<dbReference type="PANTHER" id="PTHR43480">
    <property type="entry name" value="ACYL-[ACYL-CARRIER-PROTEIN]--UDP-N-ACETYLGLUCOSAMINE O-ACYLTRANSFERASE"/>
    <property type="match status" value="1"/>
</dbReference>
<dbReference type="GO" id="GO:0009245">
    <property type="term" value="P:lipid A biosynthetic process"/>
    <property type="evidence" value="ECO:0007669"/>
    <property type="project" value="UniProtKB-KW"/>
</dbReference>
<organism evidence="10 11">
    <name type="scientific">Komagataeibacter medellinensis (strain NBRC 3288 / BCRC 11682 / LMG 1693 / Kondo 51)</name>
    <name type="common">Gluconacetobacter medellinensis</name>
    <dbReference type="NCBI Taxonomy" id="634177"/>
    <lineage>
        <taxon>Bacteria</taxon>
        <taxon>Pseudomonadati</taxon>
        <taxon>Pseudomonadota</taxon>
        <taxon>Alphaproteobacteria</taxon>
        <taxon>Acetobacterales</taxon>
        <taxon>Acetobacteraceae</taxon>
        <taxon>Komagataeibacter</taxon>
    </lineage>
</organism>
<evidence type="ECO:0000256" key="6">
    <source>
        <dbReference type="ARBA" id="ARBA00023098"/>
    </source>
</evidence>
<proteinExistence type="predicted"/>
<dbReference type="eggNOG" id="COG1043">
    <property type="taxonomic scope" value="Bacteria"/>
</dbReference>
<keyword evidence="2" id="KW-0444">Lipid biosynthesis</keyword>
<dbReference type="PANTHER" id="PTHR43480:SF1">
    <property type="entry name" value="ACYL-[ACYL-CARRIER-PROTEIN]--UDP-N-ACETYLGLUCOSAMINE O-ACYLTRANSFERASE, MITOCHONDRIAL-RELATED"/>
    <property type="match status" value="1"/>
</dbReference>
<evidence type="ECO:0000256" key="3">
    <source>
        <dbReference type="ARBA" id="ARBA00022556"/>
    </source>
</evidence>
<dbReference type="STRING" id="634177.GLX_25870"/>
<evidence type="ECO:0000313" key="11">
    <source>
        <dbReference type="Proteomes" id="UP000009044"/>
    </source>
</evidence>
<sequence>MVRRRMRPGRARSLLRVCRPWLLAGREAILAGSSSDGHQMDERRGKPPEIHPSSIVSSHARIGCGVRIGPWCTVGPDVEIGENVELISHVVIDGHTTLGEGVVCYPFTTVGMAPQDLKYRGEPTGCVVGARTIIRENVTIHRGTATGTGVTRIGPDCLIMANSHVAHDCTLGRGVIIVNNVVMGGHVVIGDSARIMGAAALHQFVRIGHAALVGGVCGVEADVIPYGSVLGNRARLVGLHWIWLRRNGVQPDEVRRMRQAFRALYPKAAHATGTVFQARLEHVRQTYGHNPRVVEILDFIAAPSHRGLVRVQSGDMIESDGA</sequence>
<dbReference type="NCBIfam" id="NF003657">
    <property type="entry name" value="PRK05289.1"/>
    <property type="match status" value="1"/>
</dbReference>
<evidence type="ECO:0000256" key="2">
    <source>
        <dbReference type="ARBA" id="ARBA00022516"/>
    </source>
</evidence>
<dbReference type="InterPro" id="IPR001451">
    <property type="entry name" value="Hexapep"/>
</dbReference>
<dbReference type="CDD" id="cd03351">
    <property type="entry name" value="LbH_UDP-GlcNAc_AT"/>
    <property type="match status" value="1"/>
</dbReference>
<evidence type="ECO:0000256" key="1">
    <source>
        <dbReference type="ARBA" id="ARBA00022490"/>
    </source>
</evidence>
<gene>
    <name evidence="10" type="ordered locus">GLX_25870</name>
</gene>
<dbReference type="HOGENOM" id="CLU_061249_0_0_5"/>
<evidence type="ECO:0000256" key="5">
    <source>
        <dbReference type="ARBA" id="ARBA00022737"/>
    </source>
</evidence>
<reference evidence="11" key="1">
    <citation type="journal article" date="2011" name="J. Bacteriol.">
        <title>Complete genome sequence of NBRC 3288, a unique cellulose-nonproducing strain of Gluconacetobacter xylinus isolated from vinegar.</title>
        <authorList>
            <person name="Ogino H."/>
            <person name="Azuma Y."/>
            <person name="Hosoyama A."/>
            <person name="Nakazawa H."/>
            <person name="Matsutani M."/>
            <person name="Hasegawa A."/>
            <person name="Otsuyama K."/>
            <person name="Matsushita K."/>
            <person name="Fujita N."/>
            <person name="Shirai M."/>
        </authorList>
    </citation>
    <scope>NUCLEOTIDE SEQUENCE [LARGE SCALE GENOMIC DNA]</scope>
    <source>
        <strain evidence="11">NBRC 3288 / BCRC 11682 / LMG 1693</strain>
    </source>
</reference>
<dbReference type="NCBIfam" id="TIGR01852">
    <property type="entry name" value="lipid_A_lpxA"/>
    <property type="match status" value="1"/>
</dbReference>
<name>G2I2M0_KOMMN</name>
<dbReference type="GO" id="GO:0008780">
    <property type="term" value="F:acyl-[acyl-carrier-protein]-UDP-N-acetylglucosamine O-acyltransferase activity"/>
    <property type="evidence" value="ECO:0007669"/>
    <property type="project" value="InterPro"/>
</dbReference>
<dbReference type="PATRIC" id="fig|634177.7.peg.2888"/>
<keyword evidence="6" id="KW-0443">Lipid metabolism</keyword>
<dbReference type="GO" id="GO:0016020">
    <property type="term" value="C:membrane"/>
    <property type="evidence" value="ECO:0007669"/>
    <property type="project" value="GOC"/>
</dbReference>
<dbReference type="Proteomes" id="UP000009044">
    <property type="component" value="Chromosome"/>
</dbReference>
<evidence type="ECO:0000256" key="7">
    <source>
        <dbReference type="ARBA" id="ARBA00023315"/>
    </source>
</evidence>
<dbReference type="PROSITE" id="PS00101">
    <property type="entry name" value="HEXAPEP_TRANSFERASES"/>
    <property type="match status" value="1"/>
</dbReference>
<dbReference type="EMBL" id="AP012159">
    <property type="protein sequence ID" value="BAK84999.1"/>
    <property type="molecule type" value="Genomic_DNA"/>
</dbReference>
<dbReference type="Gene3D" id="1.20.1180.10">
    <property type="entry name" value="Udp N-acetylglucosamine O-acyltransferase, C-terminal domain"/>
    <property type="match status" value="1"/>
</dbReference>
<dbReference type="Gene3D" id="2.160.10.10">
    <property type="entry name" value="Hexapeptide repeat proteins"/>
    <property type="match status" value="1"/>
</dbReference>
<dbReference type="InterPro" id="IPR029098">
    <property type="entry name" value="Acetyltransf_C"/>
</dbReference>
<dbReference type="InterPro" id="IPR037157">
    <property type="entry name" value="Acetyltransf_C_sf"/>
</dbReference>
<dbReference type="KEGG" id="gxy:GLX_25870"/>
<keyword evidence="7 10" id="KW-0012">Acyltransferase</keyword>
<keyword evidence="1" id="KW-0963">Cytoplasm</keyword>
<evidence type="ECO:0000256" key="4">
    <source>
        <dbReference type="ARBA" id="ARBA00022679"/>
    </source>
</evidence>
<dbReference type="AlphaFoldDB" id="G2I2M0"/>
<evidence type="ECO:0000256" key="8">
    <source>
        <dbReference type="SAM" id="MobiDB-lite"/>
    </source>
</evidence>
<keyword evidence="3" id="KW-0441">Lipid A biosynthesis</keyword>
<keyword evidence="4 10" id="KW-0808">Transferase</keyword>
<dbReference type="Pfam" id="PF00132">
    <property type="entry name" value="Hexapep"/>
    <property type="match status" value="2"/>
</dbReference>
<evidence type="ECO:0000313" key="10">
    <source>
        <dbReference type="EMBL" id="BAK84999.1"/>
    </source>
</evidence>
<feature type="compositionally biased region" description="Basic and acidic residues" evidence="8">
    <location>
        <begin position="38"/>
        <end position="49"/>
    </location>
</feature>
<dbReference type="InterPro" id="IPR010137">
    <property type="entry name" value="Lipid_A_LpxA"/>
</dbReference>
<protein>
    <submittedName>
        <fullName evidence="10">Acyl-[acyl-carrier-protein]--UDP-N-acetylglucosamine O-acyltransferase</fullName>
    </submittedName>
</protein>
<dbReference type="InterPro" id="IPR018357">
    <property type="entry name" value="Hexapep_transf_CS"/>
</dbReference>
<dbReference type="InterPro" id="IPR011004">
    <property type="entry name" value="Trimer_LpxA-like_sf"/>
</dbReference>
<keyword evidence="5" id="KW-0677">Repeat</keyword>
<dbReference type="Pfam" id="PF13720">
    <property type="entry name" value="Acetyltransf_11"/>
    <property type="match status" value="1"/>
</dbReference>
<evidence type="ECO:0000259" key="9">
    <source>
        <dbReference type="Pfam" id="PF13720"/>
    </source>
</evidence>